<comment type="caution">
    <text evidence="2">The sequence shown here is derived from an EMBL/GenBank/DDBJ whole genome shotgun (WGS) entry which is preliminary data.</text>
</comment>
<accession>A0A5B7GRA6</accession>
<protein>
    <submittedName>
        <fullName evidence="2">Uncharacterized protein</fullName>
    </submittedName>
</protein>
<evidence type="ECO:0000313" key="3">
    <source>
        <dbReference type="Proteomes" id="UP000324222"/>
    </source>
</evidence>
<organism evidence="2 3">
    <name type="scientific">Portunus trituberculatus</name>
    <name type="common">Swimming crab</name>
    <name type="synonym">Neptunus trituberculatus</name>
    <dbReference type="NCBI Taxonomy" id="210409"/>
    <lineage>
        <taxon>Eukaryota</taxon>
        <taxon>Metazoa</taxon>
        <taxon>Ecdysozoa</taxon>
        <taxon>Arthropoda</taxon>
        <taxon>Crustacea</taxon>
        <taxon>Multicrustacea</taxon>
        <taxon>Malacostraca</taxon>
        <taxon>Eumalacostraca</taxon>
        <taxon>Eucarida</taxon>
        <taxon>Decapoda</taxon>
        <taxon>Pleocyemata</taxon>
        <taxon>Brachyura</taxon>
        <taxon>Eubrachyura</taxon>
        <taxon>Portunoidea</taxon>
        <taxon>Portunidae</taxon>
        <taxon>Portuninae</taxon>
        <taxon>Portunus</taxon>
    </lineage>
</organism>
<gene>
    <name evidence="2" type="ORF">E2C01_054194</name>
</gene>
<dbReference type="Proteomes" id="UP000324222">
    <property type="component" value="Unassembled WGS sequence"/>
</dbReference>
<keyword evidence="3" id="KW-1185">Reference proteome</keyword>
<name>A0A5B7GRA6_PORTR</name>
<sequence length="104" mass="11618">MGGGGKQKTSAQRGRETRVGARGQGKGQDVGQSATNALLPNFREKTSDVLNSQCSRHELPLQRKAFRQEVAHHFPGKEHYMTEAVPHNYTPRQVNMVTKARTLY</sequence>
<reference evidence="2 3" key="1">
    <citation type="submission" date="2019-05" db="EMBL/GenBank/DDBJ databases">
        <title>Another draft genome of Portunus trituberculatus and its Hox gene families provides insights of decapod evolution.</title>
        <authorList>
            <person name="Jeong J.-H."/>
            <person name="Song I."/>
            <person name="Kim S."/>
            <person name="Choi T."/>
            <person name="Kim D."/>
            <person name="Ryu S."/>
            <person name="Kim W."/>
        </authorList>
    </citation>
    <scope>NUCLEOTIDE SEQUENCE [LARGE SCALE GENOMIC DNA]</scope>
    <source>
        <tissue evidence="2">Muscle</tissue>
    </source>
</reference>
<dbReference type="AlphaFoldDB" id="A0A5B7GRA6"/>
<dbReference type="EMBL" id="VSRR010017231">
    <property type="protein sequence ID" value="MPC60156.1"/>
    <property type="molecule type" value="Genomic_DNA"/>
</dbReference>
<feature type="region of interest" description="Disordered" evidence="1">
    <location>
        <begin position="1"/>
        <end position="35"/>
    </location>
</feature>
<evidence type="ECO:0000256" key="1">
    <source>
        <dbReference type="SAM" id="MobiDB-lite"/>
    </source>
</evidence>
<proteinExistence type="predicted"/>
<evidence type="ECO:0000313" key="2">
    <source>
        <dbReference type="EMBL" id="MPC60156.1"/>
    </source>
</evidence>